<evidence type="ECO:0000313" key="2">
    <source>
        <dbReference type="Proteomes" id="UP000038750"/>
    </source>
</evidence>
<dbReference type="InterPro" id="IPR038307">
    <property type="entry name" value="StbB_sf"/>
</dbReference>
<dbReference type="OrthoDB" id="6592185at2"/>
<reference evidence="1 2" key="1">
    <citation type="submission" date="2015-03" db="EMBL/GenBank/DDBJ databases">
        <authorList>
            <person name="Murphy D."/>
        </authorList>
    </citation>
    <scope>NUCLEOTIDE SEQUENCE [LARGE SCALE GENOMIC DNA]</scope>
    <source>
        <strain evidence="1 2">BR165/97</strain>
    </source>
</reference>
<dbReference type="RefSeq" id="WP_050074438.1">
    <property type="nucleotide sequence ID" value="NZ_CPZJ01000019.1"/>
</dbReference>
<dbReference type="EMBL" id="CPZJ01000019">
    <property type="protein sequence ID" value="CNG48112.1"/>
    <property type="molecule type" value="Genomic_DNA"/>
</dbReference>
<gene>
    <name evidence="1" type="ORF">ERS008530_03868</name>
</gene>
<protein>
    <submittedName>
        <fullName evidence="1">Plasmid stability protein</fullName>
    </submittedName>
</protein>
<name>A0A0T9MUF1_YERIN</name>
<organism evidence="1 2">
    <name type="scientific">Yersinia intermedia</name>
    <dbReference type="NCBI Taxonomy" id="631"/>
    <lineage>
        <taxon>Bacteria</taxon>
        <taxon>Pseudomonadati</taxon>
        <taxon>Pseudomonadota</taxon>
        <taxon>Gammaproteobacteria</taxon>
        <taxon>Enterobacterales</taxon>
        <taxon>Yersiniaceae</taxon>
        <taxon>Yersinia</taxon>
    </lineage>
</organism>
<dbReference type="Gene3D" id="6.10.290.20">
    <property type="match status" value="1"/>
</dbReference>
<evidence type="ECO:0000313" key="1">
    <source>
        <dbReference type="EMBL" id="CNG48112.1"/>
    </source>
</evidence>
<dbReference type="AlphaFoldDB" id="A0A0T9MUF1"/>
<accession>A0A0T9MUF1</accession>
<proteinExistence type="predicted"/>
<dbReference type="InterPro" id="IPR019720">
    <property type="entry name" value="Plasmid_stability_protein_StbB"/>
</dbReference>
<sequence>MSEKSSDNRRKFTCYLQLDSEADRHALDVVESISQRVRGDFLRNAVITTAALHQLDPRLPVLLATLFNGKLTADQLVNLLTQTTGWKPSQADIRDVIASLGAVDIAPNEAAVHKEDEPNSDGLENIRKKMDKLI</sequence>
<dbReference type="Proteomes" id="UP000038750">
    <property type="component" value="Unassembled WGS sequence"/>
</dbReference>
<dbReference type="Pfam" id="PF10784">
    <property type="entry name" value="Plasmid_stab_B"/>
    <property type="match status" value="1"/>
</dbReference>